<dbReference type="SUPFAM" id="SSF49562">
    <property type="entry name" value="C2 domain (Calcium/lipid-binding domain, CaLB)"/>
    <property type="match status" value="1"/>
</dbReference>
<keyword evidence="2" id="KW-0732">Signal</keyword>
<gene>
    <name evidence="3" type="ORF">TASK_LOCUS5313</name>
</gene>
<dbReference type="WBParaSite" id="TASK_0000531201-mRNA-1">
    <property type="protein sequence ID" value="TASK_0000531201-mRNA-1"/>
    <property type="gene ID" value="TASK_0000531201"/>
</dbReference>
<dbReference type="InterPro" id="IPR035892">
    <property type="entry name" value="C2_domain_sf"/>
</dbReference>
<feature type="chain" id="PRO_5043132571" evidence="2">
    <location>
        <begin position="18"/>
        <end position="982"/>
    </location>
</feature>
<evidence type="ECO:0000256" key="2">
    <source>
        <dbReference type="SAM" id="SignalP"/>
    </source>
</evidence>
<dbReference type="PANTHER" id="PTHR21119:SF5">
    <property type="entry name" value="C2 DOMAIN-CONTAINING PROTEIN"/>
    <property type="match status" value="1"/>
</dbReference>
<accession>A0A0R3W5C5</accession>
<dbReference type="EMBL" id="UYRS01018406">
    <property type="protein sequence ID" value="VDK34860.1"/>
    <property type="molecule type" value="Genomic_DNA"/>
</dbReference>
<feature type="signal peptide" evidence="2">
    <location>
        <begin position="1"/>
        <end position="17"/>
    </location>
</feature>
<keyword evidence="4" id="KW-1185">Reference proteome</keyword>
<dbReference type="OrthoDB" id="9976063at2759"/>
<feature type="compositionally biased region" description="Basic and acidic residues" evidence="1">
    <location>
        <begin position="339"/>
        <end position="350"/>
    </location>
</feature>
<dbReference type="AlphaFoldDB" id="A0A0R3W5C5"/>
<feature type="region of interest" description="Disordered" evidence="1">
    <location>
        <begin position="583"/>
        <end position="634"/>
    </location>
</feature>
<reference evidence="3 4" key="2">
    <citation type="submission" date="2018-11" db="EMBL/GenBank/DDBJ databases">
        <authorList>
            <consortium name="Pathogen Informatics"/>
        </authorList>
    </citation>
    <scope>NUCLEOTIDE SEQUENCE [LARGE SCALE GENOMIC DNA]</scope>
</reference>
<dbReference type="STRING" id="60517.A0A0R3W5C5"/>
<organism evidence="5">
    <name type="scientific">Taenia asiatica</name>
    <name type="common">Asian tapeworm</name>
    <dbReference type="NCBI Taxonomy" id="60517"/>
    <lineage>
        <taxon>Eukaryota</taxon>
        <taxon>Metazoa</taxon>
        <taxon>Spiralia</taxon>
        <taxon>Lophotrochozoa</taxon>
        <taxon>Platyhelminthes</taxon>
        <taxon>Cestoda</taxon>
        <taxon>Eucestoda</taxon>
        <taxon>Cyclophyllidea</taxon>
        <taxon>Taeniidae</taxon>
        <taxon>Taenia</taxon>
    </lineage>
</organism>
<proteinExistence type="predicted"/>
<evidence type="ECO:0000313" key="5">
    <source>
        <dbReference type="WBParaSite" id="TASK_0000531201-mRNA-1"/>
    </source>
</evidence>
<sequence length="982" mass="106095">MLFSLLLFIFIVGSSLCIVYRTLFQRVSSVSVGSAHGTIDPQLLVNLWIDQNQNFCVNVVDLCVAFINNCADRVKSVPVLVTANRLSFSGEWQGNQKVSHIKFSLSNFSLEVMLNLSFNNTDLIAIQGASSHPCFSLSIESPDPLENAKQDFLCTIEDIVSNLHLIWKDADALLDSQEMFRSSKRCDELFSDLFYFKDSKVTEDEGGDLYSSTFSQSFHPESEIKRRGDPKTAIELDANILTESVHSLPEAASISAIPLSSHLHLANVFTPNGESDESTEALPEPVVLAYNPSLKKKLSESIYRRHQRSASDFVDQEVKDAEGTINDVGPVPLDPIVHPPEEQHSTDQNEGKPMLSLSNQRSLKRVTDVSPPHERVTPNLASKNLLVKVVKADFIDLKSSSDAYCVVELDEPYQRHATHVVPPSEQLFWDQHLLFGLNSNSKRAAFEVFELSKRRSEWPISFAFFECSEGIRETINSSLLHITESISRGYAEVYLPELLTSSVGGCSSELLRCIPLDPKQHSSSTLGIAASVGGSGGGKWEYTSNPASSSTSLTIRKPTVTAEFHFMERIVDDPFSVCKGRSGVGSPTPLSKLHSVAMTSPTSSSDSSLSQTAGATTSDSTGTGAGACADRASHGSKGKRAECRLFMRSGKFLSSCSLKRPRTSPRRLTLTFCLAESGKQHESRLQRSTSTRGSRLFEPAFENLRLADTNAALTSRQQHGHRVGGGLGGLRRKSVPRVLSSGLGGSGFGGGSSSTTGGFGLLGPSSQLAGVVAGLTAASVESSDASVDPSTAAAVASAVAVAAATGRSTSASAALDRRVMVAGAGCGGAVGPVDSLFEGTAAPMVTSGISEHEPITDAVVRYAAPAANVAESLGTYSAQLPPKRTDTTGAKLINLFKSKRKHQHPSGRPFLLSTKVFDWLISQYGPLNQVWRAFFTYKTSKVPNSMQFRQRDIKELFMVSKRRSNKILCFTRILFLPNAASL</sequence>
<evidence type="ECO:0000313" key="3">
    <source>
        <dbReference type="EMBL" id="VDK34860.1"/>
    </source>
</evidence>
<evidence type="ECO:0000256" key="1">
    <source>
        <dbReference type="SAM" id="MobiDB-lite"/>
    </source>
</evidence>
<evidence type="ECO:0000313" key="4">
    <source>
        <dbReference type="Proteomes" id="UP000282613"/>
    </source>
</evidence>
<feature type="compositionally biased region" description="Low complexity" evidence="1">
    <location>
        <begin position="595"/>
        <end position="630"/>
    </location>
</feature>
<protein>
    <submittedName>
        <fullName evidence="5">C2 domain-containing protein</fullName>
    </submittedName>
</protein>
<dbReference type="InterPro" id="IPR039934">
    <property type="entry name" value="C2CD2/C2CD2L"/>
</dbReference>
<dbReference type="Proteomes" id="UP000282613">
    <property type="component" value="Unassembled WGS sequence"/>
</dbReference>
<dbReference type="PANTHER" id="PTHR21119">
    <property type="entry name" value="C2 DOMAIN-CONTAINING PROTEIN"/>
    <property type="match status" value="1"/>
</dbReference>
<reference evidence="5" key="1">
    <citation type="submission" date="2017-02" db="UniProtKB">
        <authorList>
            <consortium name="WormBaseParasite"/>
        </authorList>
    </citation>
    <scope>IDENTIFICATION</scope>
</reference>
<name>A0A0R3W5C5_TAEAS</name>
<feature type="region of interest" description="Disordered" evidence="1">
    <location>
        <begin position="324"/>
        <end position="356"/>
    </location>
</feature>